<gene>
    <name evidence="5" type="ORF">Athai_57870</name>
</gene>
<accession>A0A7R7I097</accession>
<name>A0A7R7I097_9ACTN</name>
<evidence type="ECO:0000256" key="1">
    <source>
        <dbReference type="ARBA" id="ARBA00010928"/>
    </source>
</evidence>
<comment type="similarity">
    <text evidence="1">Belongs to the Gfo/Idh/MocA family.</text>
</comment>
<dbReference type="RefSeq" id="WP_203964344.1">
    <property type="nucleotide sequence ID" value="NZ_AP023355.1"/>
</dbReference>
<keyword evidence="6" id="KW-1185">Reference proteome</keyword>
<dbReference type="Gene3D" id="3.30.360.10">
    <property type="entry name" value="Dihydrodipicolinate Reductase, domain 2"/>
    <property type="match status" value="1"/>
</dbReference>
<dbReference type="InterPro" id="IPR055170">
    <property type="entry name" value="GFO_IDH_MocA-like_dom"/>
</dbReference>
<feature type="domain" description="Gfo/Idh/MocA-like oxidoreductase N-terminal" evidence="3">
    <location>
        <begin position="4"/>
        <end position="119"/>
    </location>
</feature>
<proteinExistence type="inferred from homology"/>
<evidence type="ECO:0000313" key="6">
    <source>
        <dbReference type="Proteomes" id="UP000611640"/>
    </source>
</evidence>
<organism evidence="5 6">
    <name type="scientific">Actinocatenispora thailandica</name>
    <dbReference type="NCBI Taxonomy" id="227318"/>
    <lineage>
        <taxon>Bacteria</taxon>
        <taxon>Bacillati</taxon>
        <taxon>Actinomycetota</taxon>
        <taxon>Actinomycetes</taxon>
        <taxon>Micromonosporales</taxon>
        <taxon>Micromonosporaceae</taxon>
        <taxon>Actinocatenispora</taxon>
    </lineage>
</organism>
<dbReference type="InterPro" id="IPR000683">
    <property type="entry name" value="Gfo/Idh/MocA-like_OxRdtase_N"/>
</dbReference>
<keyword evidence="2" id="KW-0560">Oxidoreductase</keyword>
<dbReference type="InterPro" id="IPR036291">
    <property type="entry name" value="NAD(P)-bd_dom_sf"/>
</dbReference>
<dbReference type="EMBL" id="AP023355">
    <property type="protein sequence ID" value="BCJ38284.1"/>
    <property type="molecule type" value="Genomic_DNA"/>
</dbReference>
<dbReference type="PANTHER" id="PTHR22604:SF105">
    <property type="entry name" value="TRANS-1,2-DIHYDROBENZENE-1,2-DIOL DEHYDROGENASE"/>
    <property type="match status" value="1"/>
</dbReference>
<evidence type="ECO:0000313" key="5">
    <source>
        <dbReference type="EMBL" id="BCJ38284.1"/>
    </source>
</evidence>
<sequence length="325" mass="33395">MRKIRWGILATGGIAATFTEDLSTMPDAEVVAVGSRSAVAARRFADRYGIARAYGSWAELAADAEVDVVYVATPHSAHHAAAAACLDAGKAVLVEKPAALSAAQGEDLAARARAAGVLFVEAMWTRALPAVRELTARIAAGAIGAPRVVSADFGLAGPFAPAHRLRDPALGGGALLDLGVYPVAFAQLVLGEPATVTATGTRTAEGVDETVGLLLGHASGAVATLSCSIAADTPRVAAVSGDEGRIELDRGFFAPHGFRLYRGGRVEQVTAAPAGRGYVHEAAEVMRCLRAGETDSPLLPLADTLAVLRTLDAARAQLGVRYPGE</sequence>
<reference evidence="5 6" key="1">
    <citation type="submission" date="2020-08" db="EMBL/GenBank/DDBJ databases">
        <title>Whole genome shotgun sequence of Actinocatenispora thailandica NBRC 105041.</title>
        <authorList>
            <person name="Komaki H."/>
            <person name="Tamura T."/>
        </authorList>
    </citation>
    <scope>NUCLEOTIDE SEQUENCE [LARGE SCALE GENOMIC DNA]</scope>
    <source>
        <strain evidence="5 6">NBRC 105041</strain>
    </source>
</reference>
<dbReference type="Gene3D" id="3.40.50.720">
    <property type="entry name" value="NAD(P)-binding Rossmann-like Domain"/>
    <property type="match status" value="1"/>
</dbReference>
<feature type="domain" description="GFO/IDH/MocA-like oxidoreductase" evidence="4">
    <location>
        <begin position="131"/>
        <end position="247"/>
    </location>
</feature>
<dbReference type="InterPro" id="IPR050984">
    <property type="entry name" value="Gfo/Idh/MocA_domain"/>
</dbReference>
<dbReference type="KEGG" id="atl:Athai_57870"/>
<evidence type="ECO:0000256" key="2">
    <source>
        <dbReference type="ARBA" id="ARBA00023002"/>
    </source>
</evidence>
<evidence type="ECO:0000259" key="3">
    <source>
        <dbReference type="Pfam" id="PF01408"/>
    </source>
</evidence>
<dbReference type="GO" id="GO:0000166">
    <property type="term" value="F:nucleotide binding"/>
    <property type="evidence" value="ECO:0007669"/>
    <property type="project" value="InterPro"/>
</dbReference>
<dbReference type="SUPFAM" id="SSF55347">
    <property type="entry name" value="Glyceraldehyde-3-phosphate dehydrogenase-like, C-terminal domain"/>
    <property type="match status" value="1"/>
</dbReference>
<dbReference type="Pfam" id="PF01408">
    <property type="entry name" value="GFO_IDH_MocA"/>
    <property type="match status" value="1"/>
</dbReference>
<dbReference type="SUPFAM" id="SSF51735">
    <property type="entry name" value="NAD(P)-binding Rossmann-fold domains"/>
    <property type="match status" value="1"/>
</dbReference>
<evidence type="ECO:0000259" key="4">
    <source>
        <dbReference type="Pfam" id="PF22725"/>
    </source>
</evidence>
<dbReference type="GO" id="GO:0016491">
    <property type="term" value="F:oxidoreductase activity"/>
    <property type="evidence" value="ECO:0007669"/>
    <property type="project" value="UniProtKB-KW"/>
</dbReference>
<protein>
    <submittedName>
        <fullName evidence="5">Oxidoreductase</fullName>
    </submittedName>
</protein>
<dbReference type="Proteomes" id="UP000611640">
    <property type="component" value="Chromosome"/>
</dbReference>
<dbReference type="PANTHER" id="PTHR22604">
    <property type="entry name" value="OXIDOREDUCTASES"/>
    <property type="match status" value="1"/>
</dbReference>
<dbReference type="Pfam" id="PF22725">
    <property type="entry name" value="GFO_IDH_MocA_C3"/>
    <property type="match status" value="1"/>
</dbReference>
<dbReference type="AlphaFoldDB" id="A0A7R7I097"/>